<gene>
    <name evidence="2" type="ORF">H9622_00820</name>
</gene>
<keyword evidence="3" id="KW-1185">Reference proteome</keyword>
<dbReference type="InterPro" id="IPR002125">
    <property type="entry name" value="CMP_dCMP_dom"/>
</dbReference>
<dbReference type="Gene3D" id="3.40.140.10">
    <property type="entry name" value="Cytidine Deaminase, domain 2"/>
    <property type="match status" value="1"/>
</dbReference>
<dbReference type="CDD" id="cd01285">
    <property type="entry name" value="nucleoside_deaminase"/>
    <property type="match status" value="1"/>
</dbReference>
<comment type="caution">
    <text evidence="2">The sequence shown here is derived from an EMBL/GenBank/DDBJ whole genome shotgun (WGS) entry which is preliminary data.</text>
</comment>
<proteinExistence type="predicted"/>
<evidence type="ECO:0000313" key="3">
    <source>
        <dbReference type="Proteomes" id="UP000602532"/>
    </source>
</evidence>
<dbReference type="EMBL" id="JACSPM010000001">
    <property type="protein sequence ID" value="MBD8022129.1"/>
    <property type="molecule type" value="Genomic_DNA"/>
</dbReference>
<protein>
    <submittedName>
        <fullName evidence="2">Nucleoside deaminase</fullName>
    </submittedName>
</protein>
<reference evidence="2 3" key="1">
    <citation type="submission" date="2020-08" db="EMBL/GenBank/DDBJ databases">
        <title>A Genomic Blueprint of the Chicken Gut Microbiome.</title>
        <authorList>
            <person name="Gilroy R."/>
            <person name="Ravi A."/>
            <person name="Getino M."/>
            <person name="Pursley I."/>
            <person name="Horton D.L."/>
            <person name="Alikhan N.-F."/>
            <person name="Baker D."/>
            <person name="Gharbi K."/>
            <person name="Hall N."/>
            <person name="Watson M."/>
            <person name="Adriaenssens E.M."/>
            <person name="Foster-Nyarko E."/>
            <person name="Jarju S."/>
            <person name="Secka A."/>
            <person name="Antonio M."/>
            <person name="Oren A."/>
            <person name="Chaudhuri R."/>
            <person name="La Ragione R.M."/>
            <person name="Hildebrand F."/>
            <person name="Pallen M.J."/>
        </authorList>
    </citation>
    <scope>NUCLEOTIDE SEQUENCE [LARGE SCALE GENOMIC DNA]</scope>
    <source>
        <strain evidence="2 3">Sa1CUA4</strain>
    </source>
</reference>
<organism evidence="2 3">
    <name type="scientific">Microbacterium gallinarum</name>
    <dbReference type="NCBI Taxonomy" id="2762209"/>
    <lineage>
        <taxon>Bacteria</taxon>
        <taxon>Bacillati</taxon>
        <taxon>Actinomycetota</taxon>
        <taxon>Actinomycetes</taxon>
        <taxon>Micrococcales</taxon>
        <taxon>Microbacteriaceae</taxon>
        <taxon>Microbacterium</taxon>
    </lineage>
</organism>
<name>A0ABR8WYH2_9MICO</name>
<feature type="domain" description="CMP/dCMP-type deaminase" evidence="1">
    <location>
        <begin position="5"/>
        <end position="127"/>
    </location>
</feature>
<accession>A0ABR8WYH2</accession>
<dbReference type="Proteomes" id="UP000602532">
    <property type="component" value="Unassembled WGS sequence"/>
</dbReference>
<dbReference type="Pfam" id="PF00383">
    <property type="entry name" value="dCMP_cyt_deam_1"/>
    <property type="match status" value="1"/>
</dbReference>
<dbReference type="PANTHER" id="PTHR11079:SF179">
    <property type="entry name" value="TRNA(ADENINE(34)) DEAMINASE, CHLOROPLASTIC"/>
    <property type="match status" value="1"/>
</dbReference>
<evidence type="ECO:0000313" key="2">
    <source>
        <dbReference type="EMBL" id="MBD8022129.1"/>
    </source>
</evidence>
<dbReference type="InterPro" id="IPR016193">
    <property type="entry name" value="Cytidine_deaminase-like"/>
</dbReference>
<dbReference type="PANTHER" id="PTHR11079">
    <property type="entry name" value="CYTOSINE DEAMINASE FAMILY MEMBER"/>
    <property type="match status" value="1"/>
</dbReference>
<dbReference type="RefSeq" id="WP_191763331.1">
    <property type="nucleotide sequence ID" value="NZ_JACSPM010000001.1"/>
</dbReference>
<dbReference type="PROSITE" id="PS51747">
    <property type="entry name" value="CYT_DCMP_DEAMINASES_2"/>
    <property type="match status" value="1"/>
</dbReference>
<evidence type="ECO:0000259" key="1">
    <source>
        <dbReference type="PROSITE" id="PS51747"/>
    </source>
</evidence>
<sequence>MTISAVETQLLHRALALATRAREGGDPPFGSLLADSNGAVLREETNSTLTDGDITAHPELKLARWAASALSHEELEGVTMYTSCEPCSMCGGAIARSGIPRVVFALSSAQLDELKAPSATPTTFEWASDGPHLHPDSTAPVVGYYL</sequence>
<dbReference type="SUPFAM" id="SSF53927">
    <property type="entry name" value="Cytidine deaminase-like"/>
    <property type="match status" value="1"/>
</dbReference>